<dbReference type="Pfam" id="PF13316">
    <property type="entry name" value="DUF4087"/>
    <property type="match status" value="1"/>
</dbReference>
<accession>A0A1G4Q5E4</accession>
<protein>
    <recommendedName>
        <fullName evidence="4">DUF4087 domain-containing protein</fullName>
    </recommendedName>
</protein>
<proteinExistence type="predicted"/>
<dbReference type="AlphaFoldDB" id="A0A1G4Q5E4"/>
<evidence type="ECO:0000256" key="1">
    <source>
        <dbReference type="SAM" id="SignalP"/>
    </source>
</evidence>
<keyword evidence="1" id="KW-0732">Signal</keyword>
<dbReference type="Proteomes" id="UP000198889">
    <property type="component" value="Unassembled WGS sequence"/>
</dbReference>
<sequence>MRRALLTLLSFAALLLVALPAGAAENRCGWYVNPTPGNWYLSDRDGDWWMRSQGGMEAEGFDNAPDFDAKQYVKLQPNGYGYGCACLSVDTDKAEMNITRIYSGSILPLSRCRNDKALKKPG</sequence>
<feature type="chain" id="PRO_5011746134" description="DUF4087 domain-containing protein" evidence="1">
    <location>
        <begin position="24"/>
        <end position="122"/>
    </location>
</feature>
<keyword evidence="3" id="KW-1185">Reference proteome</keyword>
<evidence type="ECO:0000313" key="2">
    <source>
        <dbReference type="EMBL" id="SCW39651.1"/>
    </source>
</evidence>
<evidence type="ECO:0008006" key="4">
    <source>
        <dbReference type="Google" id="ProtNLM"/>
    </source>
</evidence>
<feature type="signal peptide" evidence="1">
    <location>
        <begin position="1"/>
        <end position="23"/>
    </location>
</feature>
<dbReference type="EMBL" id="FMTP01000001">
    <property type="protein sequence ID" value="SCW39651.1"/>
    <property type="molecule type" value="Genomic_DNA"/>
</dbReference>
<organism evidence="2 3">
    <name type="scientific">Ancylobacter rudongensis</name>
    <dbReference type="NCBI Taxonomy" id="177413"/>
    <lineage>
        <taxon>Bacteria</taxon>
        <taxon>Pseudomonadati</taxon>
        <taxon>Pseudomonadota</taxon>
        <taxon>Alphaproteobacteria</taxon>
        <taxon>Hyphomicrobiales</taxon>
        <taxon>Xanthobacteraceae</taxon>
        <taxon>Ancylobacter</taxon>
    </lineage>
</organism>
<gene>
    <name evidence="2" type="ORF">SAMN05660859_0970</name>
</gene>
<reference evidence="3" key="1">
    <citation type="submission" date="2016-10" db="EMBL/GenBank/DDBJ databases">
        <authorList>
            <person name="Varghese N."/>
            <person name="Submissions S."/>
        </authorList>
    </citation>
    <scope>NUCLEOTIDE SEQUENCE [LARGE SCALE GENOMIC DNA]</scope>
    <source>
        <strain evidence="3">CGMCC 1.1761</strain>
    </source>
</reference>
<dbReference type="InterPro" id="IPR025145">
    <property type="entry name" value="DUF4087"/>
</dbReference>
<dbReference type="STRING" id="177413.SAMN05660859_0970"/>
<name>A0A1G4Q5E4_9HYPH</name>
<evidence type="ECO:0000313" key="3">
    <source>
        <dbReference type="Proteomes" id="UP000198889"/>
    </source>
</evidence>